<keyword evidence="2" id="KW-0812">Transmembrane</keyword>
<accession>A0AAN6ZEM9</accession>
<protein>
    <submittedName>
        <fullName evidence="3">Uncharacterized protein</fullName>
    </submittedName>
</protein>
<dbReference type="EMBL" id="MU853407">
    <property type="protein sequence ID" value="KAK4135083.1"/>
    <property type="molecule type" value="Genomic_DNA"/>
</dbReference>
<dbReference type="Proteomes" id="UP001304895">
    <property type="component" value="Unassembled WGS sequence"/>
</dbReference>
<keyword evidence="4" id="KW-1185">Reference proteome</keyword>
<dbReference type="AlphaFoldDB" id="A0AAN6ZEM9"/>
<feature type="region of interest" description="Disordered" evidence="1">
    <location>
        <begin position="145"/>
        <end position="164"/>
    </location>
</feature>
<organism evidence="3 4">
    <name type="scientific">Trichocladium antarcticum</name>
    <dbReference type="NCBI Taxonomy" id="1450529"/>
    <lineage>
        <taxon>Eukaryota</taxon>
        <taxon>Fungi</taxon>
        <taxon>Dikarya</taxon>
        <taxon>Ascomycota</taxon>
        <taxon>Pezizomycotina</taxon>
        <taxon>Sordariomycetes</taxon>
        <taxon>Sordariomycetidae</taxon>
        <taxon>Sordariales</taxon>
        <taxon>Chaetomiaceae</taxon>
        <taxon>Trichocladium</taxon>
    </lineage>
</organism>
<evidence type="ECO:0000313" key="3">
    <source>
        <dbReference type="EMBL" id="KAK4135083.1"/>
    </source>
</evidence>
<name>A0AAN6ZEM9_9PEZI</name>
<reference evidence="3" key="2">
    <citation type="submission" date="2023-05" db="EMBL/GenBank/DDBJ databases">
        <authorList>
            <consortium name="Lawrence Berkeley National Laboratory"/>
            <person name="Steindorff A."/>
            <person name="Hensen N."/>
            <person name="Bonometti L."/>
            <person name="Westerberg I."/>
            <person name="Brannstrom I.O."/>
            <person name="Guillou S."/>
            <person name="Cros-Aarteil S."/>
            <person name="Calhoun S."/>
            <person name="Haridas S."/>
            <person name="Kuo A."/>
            <person name="Mondo S."/>
            <person name="Pangilinan J."/>
            <person name="Riley R."/>
            <person name="Labutti K."/>
            <person name="Andreopoulos B."/>
            <person name="Lipzen A."/>
            <person name="Chen C."/>
            <person name="Yanf M."/>
            <person name="Daum C."/>
            <person name="Ng V."/>
            <person name="Clum A."/>
            <person name="Ohm R."/>
            <person name="Martin F."/>
            <person name="Silar P."/>
            <person name="Natvig D."/>
            <person name="Lalanne C."/>
            <person name="Gautier V."/>
            <person name="Ament-Velasquez S.L."/>
            <person name="Kruys A."/>
            <person name="Hutchinson M.I."/>
            <person name="Powell A.J."/>
            <person name="Barry K."/>
            <person name="Miller A.N."/>
            <person name="Grigoriev I.V."/>
            <person name="Debuchy R."/>
            <person name="Gladieux P."/>
            <person name="Thoren M.H."/>
            <person name="Johannesson H."/>
        </authorList>
    </citation>
    <scope>NUCLEOTIDE SEQUENCE</scope>
    <source>
        <strain evidence="3">CBS 123565</strain>
    </source>
</reference>
<proteinExistence type="predicted"/>
<evidence type="ECO:0000313" key="4">
    <source>
        <dbReference type="Proteomes" id="UP001304895"/>
    </source>
</evidence>
<keyword evidence="2" id="KW-0472">Membrane</keyword>
<evidence type="ECO:0000256" key="1">
    <source>
        <dbReference type="SAM" id="MobiDB-lite"/>
    </source>
</evidence>
<reference evidence="3" key="1">
    <citation type="journal article" date="2023" name="Mol. Phylogenet. Evol.">
        <title>Genome-scale phylogeny and comparative genomics of the fungal order Sordariales.</title>
        <authorList>
            <person name="Hensen N."/>
            <person name="Bonometti L."/>
            <person name="Westerberg I."/>
            <person name="Brannstrom I.O."/>
            <person name="Guillou S."/>
            <person name="Cros-Aarteil S."/>
            <person name="Calhoun S."/>
            <person name="Haridas S."/>
            <person name="Kuo A."/>
            <person name="Mondo S."/>
            <person name="Pangilinan J."/>
            <person name="Riley R."/>
            <person name="LaButti K."/>
            <person name="Andreopoulos B."/>
            <person name="Lipzen A."/>
            <person name="Chen C."/>
            <person name="Yan M."/>
            <person name="Daum C."/>
            <person name="Ng V."/>
            <person name="Clum A."/>
            <person name="Steindorff A."/>
            <person name="Ohm R.A."/>
            <person name="Martin F."/>
            <person name="Silar P."/>
            <person name="Natvig D.O."/>
            <person name="Lalanne C."/>
            <person name="Gautier V."/>
            <person name="Ament-Velasquez S.L."/>
            <person name="Kruys A."/>
            <person name="Hutchinson M.I."/>
            <person name="Powell A.J."/>
            <person name="Barry K."/>
            <person name="Miller A.N."/>
            <person name="Grigoriev I.V."/>
            <person name="Debuchy R."/>
            <person name="Gladieux P."/>
            <person name="Hiltunen Thoren M."/>
            <person name="Johannesson H."/>
        </authorList>
    </citation>
    <scope>NUCLEOTIDE SEQUENCE</scope>
    <source>
        <strain evidence="3">CBS 123565</strain>
    </source>
</reference>
<comment type="caution">
    <text evidence="3">The sequence shown here is derived from an EMBL/GenBank/DDBJ whole genome shotgun (WGS) entry which is preliminary data.</text>
</comment>
<keyword evidence="2" id="KW-1133">Transmembrane helix</keyword>
<feature type="transmembrane region" description="Helical" evidence="2">
    <location>
        <begin position="170"/>
        <end position="192"/>
    </location>
</feature>
<gene>
    <name evidence="3" type="ORF">BT67DRAFT_291075</name>
</gene>
<evidence type="ECO:0000256" key="2">
    <source>
        <dbReference type="SAM" id="Phobius"/>
    </source>
</evidence>
<sequence length="200" mass="22222">MTLSDRVATRMPSPEQAARFCRLCQRSAWWDWPERSRTESYYLEDQVPLCHVSDLDDGDLEVSVDVGLAAVGRSALGLDLGGDALRDGRAHRREKDECLFAAALCERIEAVTENSRGGEGGPEEQINNVLLPVRDLITTGPAKVGVVGPRGNKRRKTRGTQQNPRHAGMVWGYLTTPCSTSVLFVVFMRCSWLHLLERKG</sequence>